<comment type="caution">
    <text evidence="2">The sequence shown here is derived from an EMBL/GenBank/DDBJ whole genome shotgun (WGS) entry which is preliminary data.</text>
</comment>
<evidence type="ECO:0000256" key="1">
    <source>
        <dbReference type="SAM" id="MobiDB-lite"/>
    </source>
</evidence>
<protein>
    <submittedName>
        <fullName evidence="2">Uncharacterized protein</fullName>
    </submittedName>
</protein>
<accession>A0A2P5D8N9</accession>
<organism evidence="2 3">
    <name type="scientific">Parasponia andersonii</name>
    <name type="common">Sponia andersonii</name>
    <dbReference type="NCBI Taxonomy" id="3476"/>
    <lineage>
        <taxon>Eukaryota</taxon>
        <taxon>Viridiplantae</taxon>
        <taxon>Streptophyta</taxon>
        <taxon>Embryophyta</taxon>
        <taxon>Tracheophyta</taxon>
        <taxon>Spermatophyta</taxon>
        <taxon>Magnoliopsida</taxon>
        <taxon>eudicotyledons</taxon>
        <taxon>Gunneridae</taxon>
        <taxon>Pentapetalae</taxon>
        <taxon>rosids</taxon>
        <taxon>fabids</taxon>
        <taxon>Rosales</taxon>
        <taxon>Cannabaceae</taxon>
        <taxon>Parasponia</taxon>
    </lineage>
</organism>
<feature type="compositionally biased region" description="Basic and acidic residues" evidence="1">
    <location>
        <begin position="15"/>
        <end position="28"/>
    </location>
</feature>
<evidence type="ECO:0000313" key="2">
    <source>
        <dbReference type="EMBL" id="PON69645.1"/>
    </source>
</evidence>
<sequence>FSSRGNDAVFPDSKTPQERARSGWEQKTSEAVVVFA</sequence>
<gene>
    <name evidence="2" type="ORF">PanWU01x14_087680</name>
</gene>
<feature type="region of interest" description="Disordered" evidence="1">
    <location>
        <begin position="1"/>
        <end position="36"/>
    </location>
</feature>
<reference evidence="3" key="1">
    <citation type="submission" date="2016-06" db="EMBL/GenBank/DDBJ databases">
        <title>Parallel loss of symbiosis genes in relatives of nitrogen-fixing non-legume Parasponia.</title>
        <authorList>
            <person name="Van Velzen R."/>
            <person name="Holmer R."/>
            <person name="Bu F."/>
            <person name="Rutten L."/>
            <person name="Van Zeijl A."/>
            <person name="Liu W."/>
            <person name="Santuari L."/>
            <person name="Cao Q."/>
            <person name="Sharma T."/>
            <person name="Shen D."/>
            <person name="Roswanjaya Y."/>
            <person name="Wardhani T."/>
            <person name="Kalhor M.S."/>
            <person name="Jansen J."/>
            <person name="Van den Hoogen J."/>
            <person name="Gungor B."/>
            <person name="Hartog M."/>
            <person name="Hontelez J."/>
            <person name="Verver J."/>
            <person name="Yang W.-C."/>
            <person name="Schijlen E."/>
            <person name="Repin R."/>
            <person name="Schilthuizen M."/>
            <person name="Schranz E."/>
            <person name="Heidstra R."/>
            <person name="Miyata K."/>
            <person name="Fedorova E."/>
            <person name="Kohlen W."/>
            <person name="Bisseling T."/>
            <person name="Smit S."/>
            <person name="Geurts R."/>
        </authorList>
    </citation>
    <scope>NUCLEOTIDE SEQUENCE [LARGE SCALE GENOMIC DNA]</scope>
    <source>
        <strain evidence="3">cv. WU1-14</strain>
    </source>
</reference>
<name>A0A2P5D8N9_PARAD</name>
<proteinExistence type="predicted"/>
<feature type="non-terminal residue" evidence="2">
    <location>
        <position position="1"/>
    </location>
</feature>
<dbReference type="AlphaFoldDB" id="A0A2P5D8N9"/>
<dbReference type="Proteomes" id="UP000237105">
    <property type="component" value="Unassembled WGS sequence"/>
</dbReference>
<keyword evidence="3" id="KW-1185">Reference proteome</keyword>
<evidence type="ECO:0000313" key="3">
    <source>
        <dbReference type="Proteomes" id="UP000237105"/>
    </source>
</evidence>
<dbReference type="EMBL" id="JXTB01000055">
    <property type="protein sequence ID" value="PON69645.1"/>
    <property type="molecule type" value="Genomic_DNA"/>
</dbReference>